<dbReference type="PANTHER" id="PTHR21266:SF32">
    <property type="entry name" value="CHOLESTEROL 7-DESATURASE NVD"/>
    <property type="match status" value="1"/>
</dbReference>
<feature type="domain" description="Rieske" evidence="10">
    <location>
        <begin position="23"/>
        <end position="130"/>
    </location>
</feature>
<evidence type="ECO:0000256" key="1">
    <source>
        <dbReference type="ARBA" id="ARBA00004370"/>
    </source>
</evidence>
<evidence type="ECO:0000313" key="12">
    <source>
        <dbReference type="Proteomes" id="UP000602004"/>
    </source>
</evidence>
<keyword evidence="8" id="KW-0411">Iron-sulfur</keyword>
<keyword evidence="4" id="KW-0479">Metal-binding</keyword>
<dbReference type="PROSITE" id="PS51296">
    <property type="entry name" value="RIESKE"/>
    <property type="match status" value="1"/>
</dbReference>
<dbReference type="InterPro" id="IPR036922">
    <property type="entry name" value="Rieske_2Fe-2S_sf"/>
</dbReference>
<dbReference type="InterPro" id="IPR017941">
    <property type="entry name" value="Rieske_2Fe-2S"/>
</dbReference>
<keyword evidence="3" id="KW-0001">2Fe-2S</keyword>
<dbReference type="InterPro" id="IPR050584">
    <property type="entry name" value="Cholesterol_7-desaturase"/>
</dbReference>
<protein>
    <submittedName>
        <fullName evidence="11">Rieske iron-sulfur protein</fullName>
    </submittedName>
</protein>
<keyword evidence="7" id="KW-0408">Iron</keyword>
<keyword evidence="5" id="KW-1133">Transmembrane helix</keyword>
<proteinExistence type="predicted"/>
<evidence type="ECO:0000256" key="3">
    <source>
        <dbReference type="ARBA" id="ARBA00022714"/>
    </source>
</evidence>
<dbReference type="SUPFAM" id="SSF50022">
    <property type="entry name" value="ISP domain"/>
    <property type="match status" value="1"/>
</dbReference>
<evidence type="ECO:0000256" key="8">
    <source>
        <dbReference type="ARBA" id="ARBA00023014"/>
    </source>
</evidence>
<sequence>MNTSNEAVVLPMRFWDHRARGRWWPLALSEQVSGEKPIGRMCAGEPVVLFRDRTGTARALEDRCPHRRAPLSLGRMTPEGRLQCGYHGWTYEGETGACTAIPNLSDTERVPARYGARTWQVIERDGFVFVRAGDATGFEASTVVERAPEQCAHPFFGSAIVSLHHEDYVAALADAPHLLMSIAGLRVTDYVTSDPRLRSGRVTMERGVVPSRRRVNHRFVTDYPFSLQLATTPGATTTTVELRSNTEQLVLWATLATAPAARGTTAVHWRGGIAVKARGARTTLLRLRSRLGRSPLTLLNHIDGTALSTLAIGCSRDWVPLAAALPSSGAAGAA</sequence>
<evidence type="ECO:0000259" key="10">
    <source>
        <dbReference type="PROSITE" id="PS51296"/>
    </source>
</evidence>
<evidence type="ECO:0000256" key="7">
    <source>
        <dbReference type="ARBA" id="ARBA00023004"/>
    </source>
</evidence>
<evidence type="ECO:0000313" key="11">
    <source>
        <dbReference type="EMBL" id="GGC26964.1"/>
    </source>
</evidence>
<evidence type="ECO:0000256" key="9">
    <source>
        <dbReference type="ARBA" id="ARBA00023136"/>
    </source>
</evidence>
<dbReference type="Pfam" id="PF00355">
    <property type="entry name" value="Rieske"/>
    <property type="match status" value="1"/>
</dbReference>
<comment type="caution">
    <text evidence="11">The sequence shown here is derived from an EMBL/GenBank/DDBJ whole genome shotgun (WGS) entry which is preliminary data.</text>
</comment>
<dbReference type="Gene3D" id="2.102.10.10">
    <property type="entry name" value="Rieske [2Fe-2S] iron-sulphur domain"/>
    <property type="match status" value="1"/>
</dbReference>
<evidence type="ECO:0000256" key="5">
    <source>
        <dbReference type="ARBA" id="ARBA00022989"/>
    </source>
</evidence>
<evidence type="ECO:0000256" key="6">
    <source>
        <dbReference type="ARBA" id="ARBA00023002"/>
    </source>
</evidence>
<keyword evidence="6" id="KW-0560">Oxidoreductase</keyword>
<accession>A0ABQ1LNB2</accession>
<organism evidence="11 12">
    <name type="scientific">Paraburkholderia caffeinilytica</name>
    <dbReference type="NCBI Taxonomy" id="1761016"/>
    <lineage>
        <taxon>Bacteria</taxon>
        <taxon>Pseudomonadati</taxon>
        <taxon>Pseudomonadota</taxon>
        <taxon>Betaproteobacteria</taxon>
        <taxon>Burkholderiales</taxon>
        <taxon>Burkholderiaceae</taxon>
        <taxon>Paraburkholderia</taxon>
    </lineage>
</organism>
<gene>
    <name evidence="11" type="ORF">GCM10011400_11660</name>
</gene>
<evidence type="ECO:0000256" key="4">
    <source>
        <dbReference type="ARBA" id="ARBA00022723"/>
    </source>
</evidence>
<dbReference type="Proteomes" id="UP000602004">
    <property type="component" value="Unassembled WGS sequence"/>
</dbReference>
<reference evidence="12" key="1">
    <citation type="journal article" date="2019" name="Int. J. Syst. Evol. Microbiol.">
        <title>The Global Catalogue of Microorganisms (GCM) 10K type strain sequencing project: providing services to taxonomists for standard genome sequencing and annotation.</title>
        <authorList>
            <consortium name="The Broad Institute Genomics Platform"/>
            <consortium name="The Broad Institute Genome Sequencing Center for Infectious Disease"/>
            <person name="Wu L."/>
            <person name="Ma J."/>
        </authorList>
    </citation>
    <scope>NUCLEOTIDE SEQUENCE [LARGE SCALE GENOMIC DNA]</scope>
    <source>
        <strain evidence="12">CGMCC 1.15103</strain>
    </source>
</reference>
<name>A0ABQ1LNB2_9BURK</name>
<keyword evidence="12" id="KW-1185">Reference proteome</keyword>
<dbReference type="EMBL" id="BMHL01000002">
    <property type="protein sequence ID" value="GGC26964.1"/>
    <property type="molecule type" value="Genomic_DNA"/>
</dbReference>
<dbReference type="RefSeq" id="WP_167470539.1">
    <property type="nucleotide sequence ID" value="NZ_BMHL01000002.1"/>
</dbReference>
<evidence type="ECO:0000256" key="2">
    <source>
        <dbReference type="ARBA" id="ARBA00022692"/>
    </source>
</evidence>
<keyword evidence="2" id="KW-0812">Transmembrane</keyword>
<keyword evidence="9" id="KW-0472">Membrane</keyword>
<comment type="subcellular location">
    <subcellularLocation>
        <location evidence="1">Membrane</location>
    </subcellularLocation>
</comment>
<dbReference type="PANTHER" id="PTHR21266">
    <property type="entry name" value="IRON-SULFUR DOMAIN CONTAINING PROTEIN"/>
    <property type="match status" value="1"/>
</dbReference>